<dbReference type="PANTHER" id="PTHR43289">
    <property type="entry name" value="MITOGEN-ACTIVATED PROTEIN KINASE KINASE KINASE 20-RELATED"/>
    <property type="match status" value="1"/>
</dbReference>
<dbReference type="InterPro" id="IPR027417">
    <property type="entry name" value="P-loop_NTPase"/>
</dbReference>
<feature type="repeat" description="TPR" evidence="5">
    <location>
        <begin position="961"/>
        <end position="994"/>
    </location>
</feature>
<dbReference type="OrthoDB" id="5477118at2"/>
<dbReference type="SUPFAM" id="SSF56112">
    <property type="entry name" value="Protein kinase-like (PK-like)"/>
    <property type="match status" value="1"/>
</dbReference>
<dbReference type="RefSeq" id="WP_141197611.1">
    <property type="nucleotide sequence ID" value="NZ_CP041186.1"/>
</dbReference>
<organism evidence="8 9">
    <name type="scientific">Persicimonas caeni</name>
    <dbReference type="NCBI Taxonomy" id="2292766"/>
    <lineage>
        <taxon>Bacteria</taxon>
        <taxon>Deltaproteobacteria</taxon>
        <taxon>Bradymonadales</taxon>
        <taxon>Bradymonadaceae</taxon>
        <taxon>Persicimonas</taxon>
    </lineage>
</organism>
<dbReference type="Gene3D" id="1.10.510.10">
    <property type="entry name" value="Transferase(Phosphotransferase) domain 1"/>
    <property type="match status" value="1"/>
</dbReference>
<dbReference type="Pfam" id="PF13191">
    <property type="entry name" value="AAA_16"/>
    <property type="match status" value="1"/>
</dbReference>
<evidence type="ECO:0000256" key="4">
    <source>
        <dbReference type="ARBA" id="ARBA00022840"/>
    </source>
</evidence>
<keyword evidence="4 6" id="KW-0067">ATP-binding</keyword>
<evidence type="ECO:0000256" key="6">
    <source>
        <dbReference type="PROSITE-ProRule" id="PRU10141"/>
    </source>
</evidence>
<dbReference type="InterPro" id="IPR000719">
    <property type="entry name" value="Prot_kinase_dom"/>
</dbReference>
<dbReference type="InterPro" id="IPR008271">
    <property type="entry name" value="Ser/Thr_kinase_AS"/>
</dbReference>
<dbReference type="SUPFAM" id="SSF48452">
    <property type="entry name" value="TPR-like"/>
    <property type="match status" value="1"/>
</dbReference>
<sequence>MTSGRISCGVFELREPLGRGGMAEVWRAVHRGQGVPVAVKIMTGERATELRYQEAFRAEARAISSLVHPNIVEVYDYGLLDEADPTQGDRMEAAALRPGSPYLAMALADGTLRELEMQSWSQVRHVLLVVLGALAHAHARDIIHRDLKPENILYVRGASGQVDFKLADFGISHAVGAGREERDERSSLNSMSAGTPAYMAPEQILGRWRDFGPWTDLYSLGCMAYELVCGRSPYTADNVVALMNCHVSEDVPPLEPRFAVPEAFEAWIRTLMDKEPSRRFERAADAAWALVQFAFDDTDVAWAVSGEEAAWGDTHLGETYLGQTMAFEDLPTLGAAEPTEPMEIPATVTMALDVQATAVFEGRREGDAPSGSAGEWNYPEFPQSWEARLERRRDVELSDVGLGLVGLREVPLVDRVSHRDVLWEELGRVHSDGEARAVVLGGELGRGKSALAQWLTRRAHEVGAANVLRVHHGQSSDPLRAVSALLASYFVTHGLGRAKTYGRILEKLGELQVGEAADSARRSDEARALCELIHPTPRGATDVDGPPFHFASPRERHATVVRLLRQIGQRRPVVVWLDDVHWAREALGFVEYALDADVPVLFVLTARPDEAAGDALASSQLAALVGRDDVTEVAVDRLADEACRELVSQVLPLEPELCERVVDQAAGLPLFAVHLLGDWVQKECLVATAQGFCLEEREVQIPASLTELWVSRIDEVLRAASDGRAHDNRVALELAAALGPRVSPAEWDVVCRKAGVTPTPTLVDALVRSGLARAEEFGWAFTHDMLRQSLEAQAAEAGRLSEHHQRCVEAVEALYDDRVTHYRRARHLLAAGKLREALSPLSEASLQAARAGLMDEAEHLANLHAKTSDQLGLTEFASPRIQSELVRCQFRLSFDQASEVQARLDKLVEVALEHGSLHQKVSSLTVLGLARRNAGKFDESADALERAIELAAGLDSDIELATAHINLGTTYVYRGRHEKGMHHYRRALEVYRRSGNGFGLADALGRLGYVLQARGELDEAEALARESLDEARRAGTRWIEANALQHLAGIASRRGDWEKARAQYREAIELWAWAYDREVTVAHLNLAICELQAGCFDEAERLFSELEVTYPNFGYVAQMSGVHLGLACCAAKRADAEAFDVALDSARDNIAQTGARLRDLGELAERAGELATEVGWAERAEAASRIAEEQWQALGGDG</sequence>
<dbReference type="CDD" id="cd14014">
    <property type="entry name" value="STKc_PknB_like"/>
    <property type="match status" value="1"/>
</dbReference>
<dbReference type="Pfam" id="PF00069">
    <property type="entry name" value="Pkinase"/>
    <property type="match status" value="1"/>
</dbReference>
<evidence type="ECO:0000313" key="8">
    <source>
        <dbReference type="EMBL" id="QDG51126.1"/>
    </source>
</evidence>
<dbReference type="GO" id="GO:0005524">
    <property type="term" value="F:ATP binding"/>
    <property type="evidence" value="ECO:0007669"/>
    <property type="project" value="UniProtKB-UniRule"/>
</dbReference>
<keyword evidence="1" id="KW-0808">Transferase</keyword>
<reference evidence="8 9" key="1">
    <citation type="submission" date="2019-06" db="EMBL/GenBank/DDBJ databases">
        <title>Persicimonas caeni gen. nov., sp. nov., a predatory bacterium isolated from solar saltern.</title>
        <authorList>
            <person name="Wang S."/>
        </authorList>
    </citation>
    <scope>NUCLEOTIDE SEQUENCE [LARGE SCALE GENOMIC DNA]</scope>
    <source>
        <strain evidence="8 9">YN101</strain>
    </source>
</reference>
<dbReference type="InterPro" id="IPR019734">
    <property type="entry name" value="TPR_rpt"/>
</dbReference>
<dbReference type="PROSITE" id="PS00108">
    <property type="entry name" value="PROTEIN_KINASE_ST"/>
    <property type="match status" value="1"/>
</dbReference>
<dbReference type="SMART" id="SM00220">
    <property type="entry name" value="S_TKc"/>
    <property type="match status" value="1"/>
</dbReference>
<dbReference type="InterPro" id="IPR011990">
    <property type="entry name" value="TPR-like_helical_dom_sf"/>
</dbReference>
<dbReference type="PROSITE" id="PS50005">
    <property type="entry name" value="TPR"/>
    <property type="match status" value="1"/>
</dbReference>
<evidence type="ECO:0000256" key="5">
    <source>
        <dbReference type="PROSITE-ProRule" id="PRU00339"/>
    </source>
</evidence>
<evidence type="ECO:0000256" key="1">
    <source>
        <dbReference type="ARBA" id="ARBA00022679"/>
    </source>
</evidence>
<dbReference type="InterPro" id="IPR017441">
    <property type="entry name" value="Protein_kinase_ATP_BS"/>
</dbReference>
<keyword evidence="2 6" id="KW-0547">Nucleotide-binding</keyword>
<dbReference type="Pfam" id="PF13424">
    <property type="entry name" value="TPR_12"/>
    <property type="match status" value="2"/>
</dbReference>
<dbReference type="PANTHER" id="PTHR43289:SF6">
    <property type="entry name" value="SERINE_THREONINE-PROTEIN KINASE NEKL-3"/>
    <property type="match status" value="1"/>
</dbReference>
<feature type="domain" description="Protein kinase" evidence="7">
    <location>
        <begin position="11"/>
        <end position="294"/>
    </location>
</feature>
<evidence type="ECO:0000256" key="2">
    <source>
        <dbReference type="ARBA" id="ARBA00022741"/>
    </source>
</evidence>
<dbReference type="EMBL" id="CP041186">
    <property type="protein sequence ID" value="QDG51126.1"/>
    <property type="molecule type" value="Genomic_DNA"/>
</dbReference>
<name>A0A4Y6PS17_PERCE</name>
<dbReference type="Gene3D" id="1.25.40.10">
    <property type="entry name" value="Tetratricopeptide repeat domain"/>
    <property type="match status" value="2"/>
</dbReference>
<accession>A0A4Y6PS17</accession>
<gene>
    <name evidence="8" type="ORF">FIV42_10380</name>
</gene>
<dbReference type="InterPro" id="IPR041664">
    <property type="entry name" value="AAA_16"/>
</dbReference>
<dbReference type="PROSITE" id="PS50011">
    <property type="entry name" value="PROTEIN_KINASE_DOM"/>
    <property type="match status" value="1"/>
</dbReference>
<accession>A0A5B8Y505</accession>
<dbReference type="InterPro" id="IPR011009">
    <property type="entry name" value="Kinase-like_dom_sf"/>
</dbReference>
<dbReference type="AlphaFoldDB" id="A0A4Y6PS17"/>
<dbReference type="SMART" id="SM00028">
    <property type="entry name" value="TPR"/>
    <property type="match status" value="5"/>
</dbReference>
<dbReference type="Proteomes" id="UP000315995">
    <property type="component" value="Chromosome"/>
</dbReference>
<feature type="binding site" evidence="6">
    <location>
        <position position="40"/>
    </location>
    <ligand>
        <name>ATP</name>
        <dbReference type="ChEBI" id="CHEBI:30616"/>
    </ligand>
</feature>
<keyword evidence="9" id="KW-1185">Reference proteome</keyword>
<proteinExistence type="predicted"/>
<dbReference type="PROSITE" id="PS00107">
    <property type="entry name" value="PROTEIN_KINASE_ATP"/>
    <property type="match status" value="1"/>
</dbReference>
<keyword evidence="3" id="KW-0418">Kinase</keyword>
<protein>
    <submittedName>
        <fullName evidence="8">Tetratricopeptide repeat protein</fullName>
    </submittedName>
</protein>
<dbReference type="SUPFAM" id="SSF52540">
    <property type="entry name" value="P-loop containing nucleoside triphosphate hydrolases"/>
    <property type="match status" value="1"/>
</dbReference>
<dbReference type="Gene3D" id="3.30.200.20">
    <property type="entry name" value="Phosphorylase Kinase, domain 1"/>
    <property type="match status" value="1"/>
</dbReference>
<evidence type="ECO:0000259" key="7">
    <source>
        <dbReference type="PROSITE" id="PS50011"/>
    </source>
</evidence>
<dbReference type="GO" id="GO:0004674">
    <property type="term" value="F:protein serine/threonine kinase activity"/>
    <property type="evidence" value="ECO:0007669"/>
    <property type="project" value="TreeGrafter"/>
</dbReference>
<evidence type="ECO:0000313" key="9">
    <source>
        <dbReference type="Proteomes" id="UP000315995"/>
    </source>
</evidence>
<keyword evidence="5" id="KW-0802">TPR repeat</keyword>
<evidence type="ECO:0000256" key="3">
    <source>
        <dbReference type="ARBA" id="ARBA00022777"/>
    </source>
</evidence>